<evidence type="ECO:0000256" key="5">
    <source>
        <dbReference type="ARBA" id="ARBA00022801"/>
    </source>
</evidence>
<dbReference type="Gene3D" id="3.40.50.10860">
    <property type="entry name" value="Leucine Dehydrogenase, chain A, domain 1"/>
    <property type="match status" value="1"/>
</dbReference>
<dbReference type="PANTHER" id="PTHR48099:SF5">
    <property type="entry name" value="C-1-TETRAHYDROFOLATE SYNTHASE, CYTOPLASMIC"/>
    <property type="match status" value="1"/>
</dbReference>
<dbReference type="eggNOG" id="COG0190">
    <property type="taxonomic scope" value="Bacteria"/>
</dbReference>
<evidence type="ECO:0000256" key="7">
    <source>
        <dbReference type="ARBA" id="ARBA00023002"/>
    </source>
</evidence>
<evidence type="ECO:0000256" key="9">
    <source>
        <dbReference type="ARBA" id="ARBA00023167"/>
    </source>
</evidence>
<dbReference type="GO" id="GO:0006164">
    <property type="term" value="P:purine nucleotide biosynthetic process"/>
    <property type="evidence" value="ECO:0007669"/>
    <property type="project" value="UniProtKB-KW"/>
</dbReference>
<keyword evidence="4 11" id="KW-0658">Purine biosynthesis</keyword>
<dbReference type="PRINTS" id="PR00085">
    <property type="entry name" value="THFDHDRGNASE"/>
</dbReference>
<sequence length="280" mass="30220">MKIKANKIIDSIKVEVKAKVNAYRIKGINPTIQTIIASNNTAIKPYVLSKIKQADNLGITMKIIELAANKKHEACEALIRVSNNDNSIHGIIIDLPVRADLDHNRLLSILDQKKDIDGLNPLNQALIQQGQENKAICPAAPQACIKLAESIDWLSGKQVVVIGRGPTVGKPLATMLINRNATVTIVHSHSKDLATILTPARFIFTATGQPGLLNANNVTAKHVIIDAGIAYKNDKLVGDFDVEAANKVMAYSSVPGGVGSLTSVIIFSNLLKCMNMQGYF</sequence>
<dbReference type="SUPFAM" id="SSF53223">
    <property type="entry name" value="Aminoacid dehydrogenase-like, N-terminal domain"/>
    <property type="match status" value="1"/>
</dbReference>
<evidence type="ECO:0000259" key="13">
    <source>
        <dbReference type="Pfam" id="PF02882"/>
    </source>
</evidence>
<gene>
    <name evidence="11" type="primary">folD</name>
    <name evidence="14" type="ORF">P856_221</name>
</gene>
<evidence type="ECO:0000256" key="2">
    <source>
        <dbReference type="ARBA" id="ARBA00022563"/>
    </source>
</evidence>
<evidence type="ECO:0000256" key="11">
    <source>
        <dbReference type="HAMAP-Rule" id="MF_01576"/>
    </source>
</evidence>
<dbReference type="InterPro" id="IPR020630">
    <property type="entry name" value="THF_DH/CycHdrlase_cat_dom"/>
</dbReference>
<dbReference type="GO" id="GO:0035999">
    <property type="term" value="P:tetrahydrofolate interconversion"/>
    <property type="evidence" value="ECO:0007669"/>
    <property type="project" value="UniProtKB-UniRule"/>
</dbReference>
<keyword evidence="5 11" id="KW-0378">Hydrolase</keyword>
<dbReference type="Pfam" id="PF02882">
    <property type="entry name" value="THF_DHG_CYH_C"/>
    <property type="match status" value="1"/>
</dbReference>
<evidence type="ECO:0000259" key="12">
    <source>
        <dbReference type="Pfam" id="PF00763"/>
    </source>
</evidence>
<dbReference type="OrthoDB" id="9803580at2"/>
<evidence type="ECO:0000256" key="4">
    <source>
        <dbReference type="ARBA" id="ARBA00022755"/>
    </source>
</evidence>
<evidence type="ECO:0000256" key="6">
    <source>
        <dbReference type="ARBA" id="ARBA00022857"/>
    </source>
</evidence>
<dbReference type="HOGENOM" id="CLU_034045_2_1_5"/>
<dbReference type="PANTHER" id="PTHR48099">
    <property type="entry name" value="C-1-TETRAHYDROFOLATE SYNTHASE, CYTOPLASMIC-RELATED"/>
    <property type="match status" value="1"/>
</dbReference>
<dbReference type="GO" id="GO:0004477">
    <property type="term" value="F:methenyltetrahydrofolate cyclohydrolase activity"/>
    <property type="evidence" value="ECO:0007669"/>
    <property type="project" value="UniProtKB-UniRule"/>
</dbReference>
<dbReference type="InterPro" id="IPR020631">
    <property type="entry name" value="THF_DH/CycHdrlase_NAD-bd_dom"/>
</dbReference>
<evidence type="ECO:0000256" key="8">
    <source>
        <dbReference type="ARBA" id="ARBA00023102"/>
    </source>
</evidence>
<feature type="binding site" evidence="11">
    <location>
        <position position="229"/>
    </location>
    <ligand>
        <name>NADP(+)</name>
        <dbReference type="ChEBI" id="CHEBI:58349"/>
    </ligand>
</feature>
<dbReference type="KEGG" id="efk:P856_221"/>
<dbReference type="InterPro" id="IPR046346">
    <property type="entry name" value="Aminoacid_DH-like_N_sf"/>
</dbReference>
<dbReference type="Pfam" id="PF00763">
    <property type="entry name" value="THF_DHG_CYH"/>
    <property type="match status" value="1"/>
</dbReference>
<dbReference type="RefSeq" id="WP_025300335.1">
    <property type="nucleotide sequence ID" value="NZ_CP006745.1"/>
</dbReference>
<evidence type="ECO:0000256" key="3">
    <source>
        <dbReference type="ARBA" id="ARBA00022605"/>
    </source>
</evidence>
<feature type="domain" description="Tetrahydrofolate dehydrogenase/cyclohydrolase catalytic" evidence="12">
    <location>
        <begin position="3"/>
        <end position="117"/>
    </location>
</feature>
<dbReference type="EMBL" id="CP006745">
    <property type="protein sequence ID" value="AHC73452.1"/>
    <property type="molecule type" value="Genomic_DNA"/>
</dbReference>
<keyword evidence="9 11" id="KW-0486">Methionine biosynthesis</keyword>
<feature type="binding site" evidence="11">
    <location>
        <begin position="163"/>
        <end position="165"/>
    </location>
    <ligand>
        <name>NADP(+)</name>
        <dbReference type="ChEBI" id="CHEBI:58349"/>
    </ligand>
</feature>
<reference evidence="14 15" key="1">
    <citation type="journal article" date="2013" name="PLoS ONE">
        <title>Bacterial endosymbiosis in a chordate host: long-term co-evolution and conservation of secondary metabolism.</title>
        <authorList>
            <person name="Kwan J.C."/>
            <person name="Schmidt E.W."/>
        </authorList>
    </citation>
    <scope>NUCLEOTIDE SEQUENCE [LARGE SCALE GENOMIC DNA]</scope>
    <source>
        <strain evidence="15">faulkneri L5</strain>
    </source>
</reference>
<keyword evidence="7 11" id="KW-0560">Oxidoreductase</keyword>
<keyword evidence="6 11" id="KW-0521">NADP</keyword>
<dbReference type="EC" id="1.5.1.5" evidence="11"/>
<keyword evidence="3 11" id="KW-0028">Amino-acid biosynthesis</keyword>
<dbReference type="GO" id="GO:0009086">
    <property type="term" value="P:methionine biosynthetic process"/>
    <property type="evidence" value="ECO:0007669"/>
    <property type="project" value="UniProtKB-KW"/>
</dbReference>
<keyword evidence="8 11" id="KW-0368">Histidine biosynthesis</keyword>
<keyword evidence="10 11" id="KW-0511">Multifunctional enzyme</keyword>
<comment type="catalytic activity">
    <reaction evidence="11">
        <text>(6R)-5,10-methylene-5,6,7,8-tetrahydrofolate + NADP(+) = (6R)-5,10-methenyltetrahydrofolate + NADPH</text>
        <dbReference type="Rhea" id="RHEA:22812"/>
        <dbReference type="ChEBI" id="CHEBI:15636"/>
        <dbReference type="ChEBI" id="CHEBI:57455"/>
        <dbReference type="ChEBI" id="CHEBI:57783"/>
        <dbReference type="ChEBI" id="CHEBI:58349"/>
        <dbReference type="EC" id="1.5.1.5"/>
    </reaction>
</comment>
<keyword evidence="2 11" id="KW-0554">One-carbon metabolism</keyword>
<comment type="similarity">
    <text evidence="11">Belongs to the tetrahydrofolate dehydrogenase/cyclohydrolase family.</text>
</comment>
<keyword evidence="15" id="KW-1185">Reference proteome</keyword>
<comment type="pathway">
    <text evidence="1 11">One-carbon metabolism; tetrahydrofolate interconversion.</text>
</comment>
<dbReference type="Gene3D" id="3.40.50.720">
    <property type="entry name" value="NAD(P)-binding Rossmann-like Domain"/>
    <property type="match status" value="1"/>
</dbReference>
<feature type="domain" description="Tetrahydrofolate dehydrogenase/cyclohydrolase NAD(P)-binding" evidence="13">
    <location>
        <begin position="138"/>
        <end position="276"/>
    </location>
</feature>
<comment type="catalytic activity">
    <reaction evidence="11">
        <text>(6R)-5,10-methenyltetrahydrofolate + H2O = (6R)-10-formyltetrahydrofolate + H(+)</text>
        <dbReference type="Rhea" id="RHEA:23700"/>
        <dbReference type="ChEBI" id="CHEBI:15377"/>
        <dbReference type="ChEBI" id="CHEBI:15378"/>
        <dbReference type="ChEBI" id="CHEBI:57455"/>
        <dbReference type="ChEBI" id="CHEBI:195366"/>
        <dbReference type="EC" id="3.5.4.9"/>
    </reaction>
</comment>
<dbReference type="UniPathway" id="UPA00193"/>
<dbReference type="SUPFAM" id="SSF51735">
    <property type="entry name" value="NAD(P)-binding Rossmann-fold domains"/>
    <property type="match status" value="1"/>
</dbReference>
<dbReference type="GO" id="GO:0000105">
    <property type="term" value="P:L-histidine biosynthetic process"/>
    <property type="evidence" value="ECO:0007669"/>
    <property type="project" value="UniProtKB-KW"/>
</dbReference>
<evidence type="ECO:0000256" key="10">
    <source>
        <dbReference type="ARBA" id="ARBA00023268"/>
    </source>
</evidence>
<dbReference type="GO" id="GO:0005829">
    <property type="term" value="C:cytosol"/>
    <property type="evidence" value="ECO:0007669"/>
    <property type="project" value="TreeGrafter"/>
</dbReference>
<comment type="caution">
    <text evidence="11">Lacks conserved residue(s) required for the propagation of feature annotation.</text>
</comment>
<name>V9TTG2_9PROT</name>
<evidence type="ECO:0000313" key="15">
    <source>
        <dbReference type="Proteomes" id="UP000018700"/>
    </source>
</evidence>
<dbReference type="InterPro" id="IPR036291">
    <property type="entry name" value="NAD(P)-bd_dom_sf"/>
</dbReference>
<dbReference type="HAMAP" id="MF_01576">
    <property type="entry name" value="THF_DHG_CYH"/>
    <property type="match status" value="1"/>
</dbReference>
<protein>
    <recommendedName>
        <fullName evidence="11">Bifunctional protein FolD</fullName>
    </recommendedName>
    <domain>
        <recommendedName>
            <fullName evidence="11">Methylenetetrahydrofolate dehydrogenase</fullName>
            <ecNumber evidence="11">1.5.1.5</ecNumber>
        </recommendedName>
    </domain>
    <domain>
        <recommendedName>
            <fullName evidence="11">Methenyltetrahydrofolate cyclohydrolase</fullName>
            <ecNumber evidence="11">3.5.4.9</ecNumber>
        </recommendedName>
    </domain>
</protein>
<proteinExistence type="inferred from homology"/>
<dbReference type="PATRIC" id="fig|1401328.3.peg.212"/>
<comment type="function">
    <text evidence="11">Catalyzes the oxidation of 5,10-methylenetetrahydrofolate to 5,10-methenyltetrahydrofolate and then the hydrolysis of 5,10-methenyltetrahydrofolate to 10-formyltetrahydrofolate.</text>
</comment>
<dbReference type="EC" id="3.5.4.9" evidence="11"/>
<evidence type="ECO:0000313" key="14">
    <source>
        <dbReference type="EMBL" id="AHC73452.1"/>
    </source>
</evidence>
<dbReference type="STRING" id="1401328.P856_221"/>
<dbReference type="Proteomes" id="UP000018700">
    <property type="component" value="Chromosome"/>
</dbReference>
<dbReference type="AlphaFoldDB" id="V9TTG2"/>
<accession>V9TTG2</accession>
<dbReference type="InterPro" id="IPR000672">
    <property type="entry name" value="THF_DH/CycHdrlase"/>
</dbReference>
<dbReference type="GO" id="GO:0004488">
    <property type="term" value="F:methylenetetrahydrofolate dehydrogenase (NADP+) activity"/>
    <property type="evidence" value="ECO:0007669"/>
    <property type="project" value="UniProtKB-UniRule"/>
</dbReference>
<evidence type="ECO:0000256" key="1">
    <source>
        <dbReference type="ARBA" id="ARBA00004777"/>
    </source>
</evidence>
<organism evidence="14 15">
    <name type="scientific">Candidatus Endolissoclinum faulkneri L5</name>
    <dbReference type="NCBI Taxonomy" id="1401328"/>
    <lineage>
        <taxon>Bacteria</taxon>
        <taxon>Pseudomonadati</taxon>
        <taxon>Pseudomonadota</taxon>
        <taxon>Alphaproteobacteria</taxon>
        <taxon>Rhodospirillales</taxon>
        <taxon>Rhodospirillaceae</taxon>
        <taxon>Candidatus Endolissoclinum</taxon>
    </lineage>
</organism>
<comment type="subunit">
    <text evidence="11">Homodimer.</text>
</comment>